<dbReference type="InterPro" id="IPR002575">
    <property type="entry name" value="Aminoglycoside_PTrfase"/>
</dbReference>
<dbReference type="Proteomes" id="UP000317043">
    <property type="component" value="Unassembled WGS sequence"/>
</dbReference>
<dbReference type="Pfam" id="PF01636">
    <property type="entry name" value="APH"/>
    <property type="match status" value="1"/>
</dbReference>
<dbReference type="EMBL" id="VFOW01000001">
    <property type="protein sequence ID" value="TQL74578.1"/>
    <property type="molecule type" value="Genomic_DNA"/>
</dbReference>
<dbReference type="InterPro" id="IPR011009">
    <property type="entry name" value="Kinase-like_dom_sf"/>
</dbReference>
<evidence type="ECO:0000259" key="1">
    <source>
        <dbReference type="Pfam" id="PF01636"/>
    </source>
</evidence>
<accession>A0A543APR8</accession>
<keyword evidence="3" id="KW-1185">Reference proteome</keyword>
<name>A0A543APR8_9ACTN</name>
<sequence>MTVVSKRCRPTTGRHAHAAEALDHWAYWRRELLAYAADVLPAGPGLRAPRCLGVGDDTVYLEEVVGPRESAEVAAHRLGIWQATAVVPEVEWLAGHQLAQRIAVTELDWSTVSVDARVERLWGRRGEFLDRLETLPSVLSHGDFHPGNLVATGDDMVVLDWGTLGVAPIGADVAHLMLAARTDLTDLYLDGCRHRFDPADVRTGALITAALVGASRMHWMLDNDYAVAQGYRDFVLECAARLERLESRSCRFGRPC</sequence>
<dbReference type="InParanoid" id="A0A543APR8"/>
<dbReference type="GO" id="GO:0016740">
    <property type="term" value="F:transferase activity"/>
    <property type="evidence" value="ECO:0007669"/>
    <property type="project" value="UniProtKB-KW"/>
</dbReference>
<evidence type="ECO:0000313" key="2">
    <source>
        <dbReference type="EMBL" id="TQL74578.1"/>
    </source>
</evidence>
<dbReference type="SUPFAM" id="SSF56112">
    <property type="entry name" value="Protein kinase-like (PK-like)"/>
    <property type="match status" value="1"/>
</dbReference>
<proteinExistence type="predicted"/>
<keyword evidence="2" id="KW-0808">Transferase</keyword>
<reference evidence="2 3" key="1">
    <citation type="submission" date="2019-06" db="EMBL/GenBank/DDBJ databases">
        <title>Sequencing the genomes of 1000 actinobacteria strains.</title>
        <authorList>
            <person name="Klenk H.-P."/>
        </authorList>
    </citation>
    <scope>NUCLEOTIDE SEQUENCE [LARGE SCALE GENOMIC DNA]</scope>
    <source>
        <strain evidence="2 3">DSM 45928</strain>
    </source>
</reference>
<feature type="domain" description="Aminoglycoside phosphotransferase" evidence="1">
    <location>
        <begin position="97"/>
        <end position="194"/>
    </location>
</feature>
<organism evidence="2 3">
    <name type="scientific">Stackebrandtia endophytica</name>
    <dbReference type="NCBI Taxonomy" id="1496996"/>
    <lineage>
        <taxon>Bacteria</taxon>
        <taxon>Bacillati</taxon>
        <taxon>Actinomycetota</taxon>
        <taxon>Actinomycetes</taxon>
        <taxon>Glycomycetales</taxon>
        <taxon>Glycomycetaceae</taxon>
        <taxon>Stackebrandtia</taxon>
    </lineage>
</organism>
<gene>
    <name evidence="2" type="ORF">FB566_0064</name>
</gene>
<dbReference type="AlphaFoldDB" id="A0A543APR8"/>
<dbReference type="Gene3D" id="3.90.1200.10">
    <property type="match status" value="1"/>
</dbReference>
<evidence type="ECO:0000313" key="3">
    <source>
        <dbReference type="Proteomes" id="UP000317043"/>
    </source>
</evidence>
<comment type="caution">
    <text evidence="2">The sequence shown here is derived from an EMBL/GenBank/DDBJ whole genome shotgun (WGS) entry which is preliminary data.</text>
</comment>
<protein>
    <submittedName>
        <fullName evidence="2">Phosphotransferase family enzyme</fullName>
    </submittedName>
</protein>